<protein>
    <submittedName>
        <fullName evidence="2">Uncharacterized protein</fullName>
    </submittedName>
</protein>
<accession>A0AAV9RM60</accession>
<name>A0AAV9RM60_9TELE</name>
<feature type="compositionally biased region" description="Basic residues" evidence="1">
    <location>
        <begin position="69"/>
        <end position="79"/>
    </location>
</feature>
<evidence type="ECO:0000256" key="1">
    <source>
        <dbReference type="SAM" id="MobiDB-lite"/>
    </source>
</evidence>
<dbReference type="EMBL" id="JAHHUM010001672">
    <property type="protein sequence ID" value="KAK5610088.1"/>
    <property type="molecule type" value="Genomic_DNA"/>
</dbReference>
<evidence type="ECO:0000313" key="2">
    <source>
        <dbReference type="EMBL" id="KAK5610088.1"/>
    </source>
</evidence>
<gene>
    <name evidence="2" type="ORF">CRENBAI_012063</name>
</gene>
<evidence type="ECO:0000313" key="3">
    <source>
        <dbReference type="Proteomes" id="UP001311232"/>
    </source>
</evidence>
<proteinExistence type="predicted"/>
<sequence>MATADKMGWSALRKASFMSQLQRSEMSSSYSPLQPSLNKSQILFLDNPETFSSSLKAPEALPDPVGRVRVGHRGRRGQARGRTSSRGSWSAPWQVCRSGSMSGTRGRASGLR</sequence>
<organism evidence="2 3">
    <name type="scientific">Crenichthys baileyi</name>
    <name type="common">White River springfish</name>
    <dbReference type="NCBI Taxonomy" id="28760"/>
    <lineage>
        <taxon>Eukaryota</taxon>
        <taxon>Metazoa</taxon>
        <taxon>Chordata</taxon>
        <taxon>Craniata</taxon>
        <taxon>Vertebrata</taxon>
        <taxon>Euteleostomi</taxon>
        <taxon>Actinopterygii</taxon>
        <taxon>Neopterygii</taxon>
        <taxon>Teleostei</taxon>
        <taxon>Neoteleostei</taxon>
        <taxon>Acanthomorphata</taxon>
        <taxon>Ovalentaria</taxon>
        <taxon>Atherinomorphae</taxon>
        <taxon>Cyprinodontiformes</taxon>
        <taxon>Goodeidae</taxon>
        <taxon>Crenichthys</taxon>
    </lineage>
</organism>
<comment type="caution">
    <text evidence="2">The sequence shown here is derived from an EMBL/GenBank/DDBJ whole genome shotgun (WGS) entry which is preliminary data.</text>
</comment>
<feature type="region of interest" description="Disordered" evidence="1">
    <location>
        <begin position="53"/>
        <end position="112"/>
    </location>
</feature>
<dbReference type="Proteomes" id="UP001311232">
    <property type="component" value="Unassembled WGS sequence"/>
</dbReference>
<dbReference type="AlphaFoldDB" id="A0AAV9RM60"/>
<keyword evidence="3" id="KW-1185">Reference proteome</keyword>
<reference evidence="2 3" key="1">
    <citation type="submission" date="2021-06" db="EMBL/GenBank/DDBJ databases">
        <authorList>
            <person name="Palmer J.M."/>
        </authorList>
    </citation>
    <scope>NUCLEOTIDE SEQUENCE [LARGE SCALE GENOMIC DNA]</scope>
    <source>
        <strain evidence="2 3">MEX-2019</strain>
        <tissue evidence="2">Muscle</tissue>
    </source>
</reference>